<feature type="transmembrane region" description="Helical" evidence="1">
    <location>
        <begin position="414"/>
        <end position="435"/>
    </location>
</feature>
<feature type="domain" description="Rab-GAP TBC" evidence="2">
    <location>
        <begin position="13"/>
        <end position="207"/>
    </location>
</feature>
<dbReference type="InterPro" id="IPR035969">
    <property type="entry name" value="Rab-GAP_TBC_sf"/>
</dbReference>
<feature type="transmembrane region" description="Helical" evidence="1">
    <location>
        <begin position="383"/>
        <end position="402"/>
    </location>
</feature>
<proteinExistence type="predicted"/>
<organism evidence="3">
    <name type="scientific">Calcidiscus leptoporus</name>
    <dbReference type="NCBI Taxonomy" id="127549"/>
    <lineage>
        <taxon>Eukaryota</taxon>
        <taxon>Haptista</taxon>
        <taxon>Haptophyta</taxon>
        <taxon>Prymnesiophyceae</taxon>
        <taxon>Coccolithales</taxon>
        <taxon>Calcidiscaceae</taxon>
        <taxon>Calcidiscus</taxon>
    </lineage>
</organism>
<name>A0A7S0JJN9_9EUKA</name>
<evidence type="ECO:0000313" key="3">
    <source>
        <dbReference type="EMBL" id="CAD8553709.1"/>
    </source>
</evidence>
<dbReference type="GO" id="GO:0005096">
    <property type="term" value="F:GTPase activator activity"/>
    <property type="evidence" value="ECO:0007669"/>
    <property type="project" value="TreeGrafter"/>
</dbReference>
<dbReference type="GO" id="GO:0031267">
    <property type="term" value="F:small GTPase binding"/>
    <property type="evidence" value="ECO:0007669"/>
    <property type="project" value="TreeGrafter"/>
</dbReference>
<keyword evidence="1" id="KW-1133">Transmembrane helix</keyword>
<dbReference type="SUPFAM" id="SSF47923">
    <property type="entry name" value="Ypt/Rab-GAP domain of gyp1p"/>
    <property type="match status" value="2"/>
</dbReference>
<dbReference type="SMART" id="SM00164">
    <property type="entry name" value="TBC"/>
    <property type="match status" value="1"/>
</dbReference>
<evidence type="ECO:0000256" key="1">
    <source>
        <dbReference type="SAM" id="Phobius"/>
    </source>
</evidence>
<dbReference type="PANTHER" id="PTHR47219:SF20">
    <property type="entry name" value="TBC1 DOMAIN FAMILY MEMBER 2B"/>
    <property type="match status" value="1"/>
</dbReference>
<feature type="transmembrane region" description="Helical" evidence="1">
    <location>
        <begin position="339"/>
        <end position="363"/>
    </location>
</feature>
<dbReference type="AlphaFoldDB" id="A0A7S0JJN9"/>
<gene>
    <name evidence="3" type="ORF">CLEP1334_LOCUS29000</name>
</gene>
<dbReference type="PROSITE" id="PS50086">
    <property type="entry name" value="TBC_RABGAP"/>
    <property type="match status" value="1"/>
</dbReference>
<dbReference type="PANTHER" id="PTHR47219">
    <property type="entry name" value="RAB GTPASE-ACTIVATING PROTEIN 1-LIKE"/>
    <property type="match status" value="1"/>
</dbReference>
<accession>A0A7S0JJN9</accession>
<dbReference type="InterPro" id="IPR050302">
    <property type="entry name" value="Rab_GAP_TBC_domain"/>
</dbReference>
<feature type="transmembrane region" description="Helical" evidence="1">
    <location>
        <begin position="479"/>
        <end position="502"/>
    </location>
</feature>
<sequence>MSAAASAEPSSLSEPLSACVTRWKALALGWQRLHAPHVSYFQLVRCAETELSSSERAAVRKDIARSSHPAAVRTNMAFNAELHAQSLERVLCAWVVYDSEIGYVQAMNLVGATLLALLGGDEEAAFWTLVTLLRQLPAEFYARAPLQLLGFWVEVELLSQLAERLLGLRDMRDALLQITPRWFLQWWVGTLPLSSLILLWDQQLTQAAQCATPSSLNLQIALAILQLQRPQLQRLCGTARVEDTQVMYELLQGVRIPETNSGWLLTSALKIPLCDKTVQAMRLQLRHVILERTSRHEPLLPSASRLEHVCVGLPLLDKEHDSGLFMQQRLLLPLHEPSCALWLVSLSVLPLLTAALTSFVIIFHEWGTQQAHLLRTSRQFVSWVVLRVDSATLLLILSLIAIKACWRMRLRRALAVGTAVGLGYTISKAVALFIAGVPRFHHACYHINYGDDASRRALDSFDVGSVLGDIHGRFCPTSAWIWFAVGPPAAMLCSLVLMLIAIRVGERSTCLVTSRRHTNI</sequence>
<keyword evidence="1" id="KW-0472">Membrane</keyword>
<dbReference type="EMBL" id="HBER01058085">
    <property type="protein sequence ID" value="CAD8553709.1"/>
    <property type="molecule type" value="Transcribed_RNA"/>
</dbReference>
<dbReference type="Pfam" id="PF00566">
    <property type="entry name" value="RabGAP-TBC"/>
    <property type="match status" value="1"/>
</dbReference>
<dbReference type="InterPro" id="IPR000195">
    <property type="entry name" value="Rab-GAP-TBC_dom"/>
</dbReference>
<dbReference type="Gene3D" id="1.10.472.80">
    <property type="entry name" value="Ypt/Rab-GAP domain of gyp1p, domain 3"/>
    <property type="match status" value="1"/>
</dbReference>
<keyword evidence="1" id="KW-0812">Transmembrane</keyword>
<dbReference type="Gene3D" id="1.10.8.270">
    <property type="entry name" value="putative rabgap domain of human tbc1 domain family member 14 like domains"/>
    <property type="match status" value="1"/>
</dbReference>
<protein>
    <recommendedName>
        <fullName evidence="2">Rab-GAP TBC domain-containing protein</fullName>
    </recommendedName>
</protein>
<reference evidence="3" key="1">
    <citation type="submission" date="2021-01" db="EMBL/GenBank/DDBJ databases">
        <authorList>
            <person name="Corre E."/>
            <person name="Pelletier E."/>
            <person name="Niang G."/>
            <person name="Scheremetjew M."/>
            <person name="Finn R."/>
            <person name="Kale V."/>
            <person name="Holt S."/>
            <person name="Cochrane G."/>
            <person name="Meng A."/>
            <person name="Brown T."/>
            <person name="Cohen L."/>
        </authorList>
    </citation>
    <scope>NUCLEOTIDE SEQUENCE</scope>
    <source>
        <strain evidence="3">RCC1130</strain>
    </source>
</reference>
<evidence type="ECO:0000259" key="2">
    <source>
        <dbReference type="PROSITE" id="PS50086"/>
    </source>
</evidence>